<proteinExistence type="predicted"/>
<gene>
    <name evidence="2" type="ORF">GCM10011363_25440</name>
</gene>
<dbReference type="CDD" id="cd02440">
    <property type="entry name" value="AdoMet_MTases"/>
    <property type="match status" value="1"/>
</dbReference>
<protein>
    <recommendedName>
        <fullName evidence="1">Methyltransferase domain-containing protein</fullName>
    </recommendedName>
</protein>
<dbReference type="Proteomes" id="UP000645462">
    <property type="component" value="Unassembled WGS sequence"/>
</dbReference>
<reference evidence="3" key="1">
    <citation type="journal article" date="2019" name="Int. J. Syst. Evol. Microbiol.">
        <title>The Global Catalogue of Microorganisms (GCM) 10K type strain sequencing project: providing services to taxonomists for standard genome sequencing and annotation.</title>
        <authorList>
            <consortium name="The Broad Institute Genomics Platform"/>
            <consortium name="The Broad Institute Genome Sequencing Center for Infectious Disease"/>
            <person name="Wu L."/>
            <person name="Ma J."/>
        </authorList>
    </citation>
    <scope>NUCLEOTIDE SEQUENCE [LARGE SCALE GENOMIC DNA]</scope>
    <source>
        <strain evidence="3">CGMCC 1.12478</strain>
    </source>
</reference>
<dbReference type="SUPFAM" id="SSF53335">
    <property type="entry name" value="S-adenosyl-L-methionine-dependent methyltransferases"/>
    <property type="match status" value="1"/>
</dbReference>
<dbReference type="Pfam" id="PF13847">
    <property type="entry name" value="Methyltransf_31"/>
    <property type="match status" value="1"/>
</dbReference>
<evidence type="ECO:0000313" key="3">
    <source>
        <dbReference type="Proteomes" id="UP000645462"/>
    </source>
</evidence>
<dbReference type="InterPro" id="IPR025714">
    <property type="entry name" value="Methyltranfer_dom"/>
</dbReference>
<keyword evidence="3" id="KW-1185">Reference proteome</keyword>
<evidence type="ECO:0000259" key="1">
    <source>
        <dbReference type="Pfam" id="PF13847"/>
    </source>
</evidence>
<name>A0ABQ1KVH0_9RHOB</name>
<dbReference type="EMBL" id="BMFC01000006">
    <property type="protein sequence ID" value="GGC07607.1"/>
    <property type="molecule type" value="Genomic_DNA"/>
</dbReference>
<evidence type="ECO:0000313" key="2">
    <source>
        <dbReference type="EMBL" id="GGC07607.1"/>
    </source>
</evidence>
<dbReference type="RefSeq" id="WP_188482437.1">
    <property type="nucleotide sequence ID" value="NZ_BMFC01000006.1"/>
</dbReference>
<comment type="caution">
    <text evidence="2">The sequence shown here is derived from an EMBL/GenBank/DDBJ whole genome shotgun (WGS) entry which is preliminary data.</text>
</comment>
<feature type="domain" description="Methyltransferase" evidence="1">
    <location>
        <begin position="198"/>
        <end position="304"/>
    </location>
</feature>
<dbReference type="InterPro" id="IPR029063">
    <property type="entry name" value="SAM-dependent_MTases_sf"/>
</dbReference>
<organism evidence="2 3">
    <name type="scientific">Marivita lacus</name>
    <dbReference type="NCBI Taxonomy" id="1323742"/>
    <lineage>
        <taxon>Bacteria</taxon>
        <taxon>Pseudomonadati</taxon>
        <taxon>Pseudomonadota</taxon>
        <taxon>Alphaproteobacteria</taxon>
        <taxon>Rhodobacterales</taxon>
        <taxon>Roseobacteraceae</taxon>
        <taxon>Marivita</taxon>
    </lineage>
</organism>
<dbReference type="Gene3D" id="3.40.50.150">
    <property type="entry name" value="Vaccinia Virus protein VP39"/>
    <property type="match status" value="1"/>
</dbReference>
<accession>A0ABQ1KVH0</accession>
<sequence length="374" mass="42210">MLDRVKGPHDALAELQVFRETLRTHVAEVTKEIVLRDKMNQKAVETLCARIDLVVRDYSGFLRRLNTLRGAEEAEAQDRDAVVDLRREWGIAHARTNLFQVELNQWSLMKALVAKQVASRKKRVPLYEARPSGLGVAQSSASDDVFDWVHAILNPESQSDDAFQSGCFPDIALPNSRFHEHLHAGYRVVLAQGRTQPMRFLDVGCGGGLKVLSARRYFTRSEGLDYQDSYVDTARSLLERAKADDAKAFQADALTFDGYGDYDVIYFYRPIRDDQKLVEMEQRIVELVRPGTVLIAPYVGFEARFAGLGCGRVAGSVYLAKTSQKDADRWRRKAEQTGVAVVHAEDERVATIWTPLLEASRNSGYDVERFKPLI</sequence>